<reference evidence="4" key="1">
    <citation type="submission" date="2018-12" db="EMBL/GenBank/DDBJ databases">
        <title>The complete genome of Metarhizium rileyi, a key fungal pathogen of Lepidoptera.</title>
        <authorList>
            <person name="Binneck E."/>
            <person name="Lastra C.C.L."/>
            <person name="Sosa-Gomez D.R."/>
        </authorList>
    </citation>
    <scope>NUCLEOTIDE SEQUENCE [LARGE SCALE GENOMIC DNA]</scope>
    <source>
        <strain evidence="4">Cep018-CH2</strain>
    </source>
</reference>
<name>A0A5C6G156_METRR</name>
<gene>
    <name evidence="3" type="ORF">ED733_001204</name>
</gene>
<feature type="compositionally biased region" description="Polar residues" evidence="1">
    <location>
        <begin position="453"/>
        <end position="483"/>
    </location>
</feature>
<keyword evidence="2" id="KW-0732">Signal</keyword>
<comment type="caution">
    <text evidence="3">The sequence shown here is derived from an EMBL/GenBank/DDBJ whole genome shotgun (WGS) entry which is preliminary data.</text>
</comment>
<sequence length="565" mass="60317">MKPFSPSAGALALLAMSMARAALGAETPTSQKPERVLENDLSFVPVESQVPTLLTHEMDACHKRDTRPKTGPNYPCVAQAWIEHTCRVNGTTPEHLAAQRDCMCGEGSSFFQDAVACSSCKTGYALQGVAEHQFWQSFYGKLQDSYCGAKELEGNFAAYYEKAEPQKNYPPPMGQPPNIVENKFGPIGVVQVKTYYPNAPETQGPGKFTPVPPKSENDATPASSGVTVDGLLNAPALVLVRPNKTVVPSSGTSIPPSPVVDVGSRPTTLLPIKGSNSTTPTSLASSVAEAKPTSSGELVVNGEAEAFTVYTAMQCIVAFGASMNDFKFVCKSVQVQPGSVHRLATKEQWEAAMELPDAGNIKNCETVLQYRGISGTIVSKDNMVPQDKNASKLPTKPLPPSDDKTVASNDHIPSPIKTGSKQDEAGPAGSPAQKADAPHKNCRSKHVKAPNHPGSSTAPVTGSSNTRVGGQSGNETPGNQTPSDVWANSCASKASIQQKCVDKRECMCSQPFFERAVACANQDNISCQEAKSQTQFYLELKEKFCVNNELGEDFSVAYNKLRPLN</sequence>
<evidence type="ECO:0000313" key="4">
    <source>
        <dbReference type="Proteomes" id="UP000317257"/>
    </source>
</evidence>
<evidence type="ECO:0000256" key="1">
    <source>
        <dbReference type="SAM" id="MobiDB-lite"/>
    </source>
</evidence>
<feature type="region of interest" description="Disordered" evidence="1">
    <location>
        <begin position="200"/>
        <end position="222"/>
    </location>
</feature>
<feature type="signal peptide" evidence="2">
    <location>
        <begin position="1"/>
        <end position="24"/>
    </location>
</feature>
<dbReference type="AlphaFoldDB" id="A0A5C6G156"/>
<organism evidence="3 4">
    <name type="scientific">Metarhizium rileyi (strain RCEF 4871)</name>
    <name type="common">Nomuraea rileyi</name>
    <dbReference type="NCBI Taxonomy" id="1649241"/>
    <lineage>
        <taxon>Eukaryota</taxon>
        <taxon>Fungi</taxon>
        <taxon>Dikarya</taxon>
        <taxon>Ascomycota</taxon>
        <taxon>Pezizomycotina</taxon>
        <taxon>Sordariomycetes</taxon>
        <taxon>Hypocreomycetidae</taxon>
        <taxon>Hypocreales</taxon>
        <taxon>Clavicipitaceae</taxon>
        <taxon>Metarhizium</taxon>
    </lineage>
</organism>
<protein>
    <submittedName>
        <fullName evidence="3">Uncharacterized protein</fullName>
    </submittedName>
</protein>
<feature type="compositionally biased region" description="Basic residues" evidence="1">
    <location>
        <begin position="440"/>
        <end position="449"/>
    </location>
</feature>
<dbReference type="EMBL" id="SBHS01000058">
    <property type="protein sequence ID" value="TWU70889.1"/>
    <property type="molecule type" value="Genomic_DNA"/>
</dbReference>
<dbReference type="Proteomes" id="UP000317257">
    <property type="component" value="Unassembled WGS sequence"/>
</dbReference>
<proteinExistence type="predicted"/>
<feature type="region of interest" description="Disordered" evidence="1">
    <location>
        <begin position="381"/>
        <end position="484"/>
    </location>
</feature>
<accession>A0A5C6G156</accession>
<evidence type="ECO:0000256" key="2">
    <source>
        <dbReference type="SAM" id="SignalP"/>
    </source>
</evidence>
<evidence type="ECO:0000313" key="3">
    <source>
        <dbReference type="EMBL" id="TWU70889.1"/>
    </source>
</evidence>
<feature type="chain" id="PRO_5022877234" evidence="2">
    <location>
        <begin position="25"/>
        <end position="565"/>
    </location>
</feature>